<dbReference type="EMBL" id="AP014633">
    <property type="protein sequence ID" value="BAP56952.1"/>
    <property type="molecule type" value="Genomic_DNA"/>
</dbReference>
<sequence length="135" mass="15161">MNDHNAYTINTGALFYALNSHRKSKNLTEIDNSLIASKLGILFALKTNGYVNFKTDLIQLNDAQLIALREILDQHFDANITEQIRTLVITSETVTTNNSGDTEHIISANSEKKSGLLGKIKGFFRNKSRVQERHV</sequence>
<organism evidence="1 2">
    <name type="scientific">Thioploca ingrica</name>
    <dbReference type="NCBI Taxonomy" id="40754"/>
    <lineage>
        <taxon>Bacteria</taxon>
        <taxon>Pseudomonadati</taxon>
        <taxon>Pseudomonadota</taxon>
        <taxon>Gammaproteobacteria</taxon>
        <taxon>Thiotrichales</taxon>
        <taxon>Thiotrichaceae</taxon>
        <taxon>Thioploca</taxon>
    </lineage>
</organism>
<dbReference type="KEGG" id="tig:THII_2655"/>
<evidence type="ECO:0000313" key="1">
    <source>
        <dbReference type="EMBL" id="BAP56952.1"/>
    </source>
</evidence>
<dbReference type="HOGENOM" id="CLU_1884843_0_0_6"/>
<proteinExistence type="predicted"/>
<keyword evidence="2" id="KW-1185">Reference proteome</keyword>
<accession>A0A090AM41</accession>
<dbReference type="STRING" id="40754.THII_2655"/>
<evidence type="ECO:0000313" key="2">
    <source>
        <dbReference type="Proteomes" id="UP000031623"/>
    </source>
</evidence>
<reference evidence="1 2" key="1">
    <citation type="journal article" date="2014" name="ISME J.">
        <title>Ecophysiology of Thioploca ingrica as revealed by the complete genome sequence supplemented with proteomic evidence.</title>
        <authorList>
            <person name="Kojima H."/>
            <person name="Ogura Y."/>
            <person name="Yamamoto N."/>
            <person name="Togashi T."/>
            <person name="Mori H."/>
            <person name="Watanabe T."/>
            <person name="Nemoto F."/>
            <person name="Kurokawa K."/>
            <person name="Hayashi T."/>
            <person name="Fukui M."/>
        </authorList>
    </citation>
    <scope>NUCLEOTIDE SEQUENCE [LARGE SCALE GENOMIC DNA]</scope>
</reference>
<gene>
    <name evidence="1" type="ORF">THII_2655</name>
</gene>
<name>A0A090AM41_9GAMM</name>
<dbReference type="AlphaFoldDB" id="A0A090AM41"/>
<dbReference type="Proteomes" id="UP000031623">
    <property type="component" value="Chromosome"/>
</dbReference>
<protein>
    <submittedName>
        <fullName evidence="1">Uncharacterized protein</fullName>
    </submittedName>
</protein>